<proteinExistence type="predicted"/>
<sequence>MTVAGVSEITEGIQEEMIQVMSIHMRAAAAACAEVCAARMRLLHATLGRNLEEARQRQNLYGSGPLSTGFGSTQQVLGAALVPTQAEARRVGLARSIRHRIDSQGESPANFFRARSVAAGQGLVGRDEFVAIIASLGLGVSHSDILELFSNAVGGTDRDTAVLEEITQVLDLQAPPQIGNGMPNGSMSLSSSQPLMPE</sequence>
<evidence type="ECO:0000256" key="1">
    <source>
        <dbReference type="SAM" id="MobiDB-lite"/>
    </source>
</evidence>
<dbReference type="AlphaFoldDB" id="A0A813JQW0"/>
<evidence type="ECO:0000313" key="3">
    <source>
        <dbReference type="Proteomes" id="UP000626109"/>
    </source>
</evidence>
<protein>
    <submittedName>
        <fullName evidence="2">Uncharacterized protein</fullName>
    </submittedName>
</protein>
<feature type="non-terminal residue" evidence="2">
    <location>
        <position position="1"/>
    </location>
</feature>
<accession>A0A813JQW0</accession>
<organism evidence="2 3">
    <name type="scientific">Polarella glacialis</name>
    <name type="common">Dinoflagellate</name>
    <dbReference type="NCBI Taxonomy" id="89957"/>
    <lineage>
        <taxon>Eukaryota</taxon>
        <taxon>Sar</taxon>
        <taxon>Alveolata</taxon>
        <taxon>Dinophyceae</taxon>
        <taxon>Suessiales</taxon>
        <taxon>Suessiaceae</taxon>
        <taxon>Polarella</taxon>
    </lineage>
</organism>
<gene>
    <name evidence="2" type="ORF">PGLA2088_LOCUS22122</name>
</gene>
<evidence type="ECO:0000313" key="2">
    <source>
        <dbReference type="EMBL" id="CAE8680818.1"/>
    </source>
</evidence>
<reference evidence="2" key="1">
    <citation type="submission" date="2021-02" db="EMBL/GenBank/DDBJ databases">
        <authorList>
            <person name="Dougan E. K."/>
            <person name="Rhodes N."/>
            <person name="Thang M."/>
            <person name="Chan C."/>
        </authorList>
    </citation>
    <scope>NUCLEOTIDE SEQUENCE</scope>
</reference>
<feature type="compositionally biased region" description="Low complexity" evidence="1">
    <location>
        <begin position="179"/>
        <end position="198"/>
    </location>
</feature>
<feature type="region of interest" description="Disordered" evidence="1">
    <location>
        <begin position="174"/>
        <end position="198"/>
    </location>
</feature>
<comment type="caution">
    <text evidence="2">The sequence shown here is derived from an EMBL/GenBank/DDBJ whole genome shotgun (WGS) entry which is preliminary data.</text>
</comment>
<dbReference type="Proteomes" id="UP000626109">
    <property type="component" value="Unassembled WGS sequence"/>
</dbReference>
<dbReference type="EMBL" id="CAJNNW010025898">
    <property type="protein sequence ID" value="CAE8680818.1"/>
    <property type="molecule type" value="Genomic_DNA"/>
</dbReference>
<name>A0A813JQW0_POLGL</name>